<accession>A0A2K2D7Z4</accession>
<gene>
    <name evidence="1" type="ORF">BRADI_2g11212v3</name>
</gene>
<reference evidence="1" key="2">
    <citation type="submission" date="2017-06" db="EMBL/GenBank/DDBJ databases">
        <title>WGS assembly of Brachypodium distachyon.</title>
        <authorList>
            <consortium name="The International Brachypodium Initiative"/>
            <person name="Lucas S."/>
            <person name="Harmon-Smith M."/>
            <person name="Lail K."/>
            <person name="Tice H."/>
            <person name="Grimwood J."/>
            <person name="Bruce D."/>
            <person name="Barry K."/>
            <person name="Shu S."/>
            <person name="Lindquist E."/>
            <person name="Wang M."/>
            <person name="Pitluck S."/>
            <person name="Vogel J.P."/>
            <person name="Garvin D.F."/>
            <person name="Mockler T.C."/>
            <person name="Schmutz J."/>
            <person name="Rokhsar D."/>
            <person name="Bevan M.W."/>
        </authorList>
    </citation>
    <scope>NUCLEOTIDE SEQUENCE</scope>
    <source>
        <strain evidence="1">Bd21</strain>
    </source>
</reference>
<organism evidence="1">
    <name type="scientific">Brachypodium distachyon</name>
    <name type="common">Purple false brome</name>
    <name type="synonym">Trachynia distachya</name>
    <dbReference type="NCBI Taxonomy" id="15368"/>
    <lineage>
        <taxon>Eukaryota</taxon>
        <taxon>Viridiplantae</taxon>
        <taxon>Streptophyta</taxon>
        <taxon>Embryophyta</taxon>
        <taxon>Tracheophyta</taxon>
        <taxon>Spermatophyta</taxon>
        <taxon>Magnoliopsida</taxon>
        <taxon>Liliopsida</taxon>
        <taxon>Poales</taxon>
        <taxon>Poaceae</taxon>
        <taxon>BOP clade</taxon>
        <taxon>Pooideae</taxon>
        <taxon>Stipodae</taxon>
        <taxon>Brachypodieae</taxon>
        <taxon>Brachypodium</taxon>
    </lineage>
</organism>
<reference evidence="2" key="3">
    <citation type="submission" date="2018-08" db="UniProtKB">
        <authorList>
            <consortium name="EnsemblPlants"/>
        </authorList>
    </citation>
    <scope>IDENTIFICATION</scope>
    <source>
        <strain evidence="2">cv. Bd21</strain>
    </source>
</reference>
<dbReference type="Gramene" id="PNT70384">
    <property type="protein sequence ID" value="PNT70384"/>
    <property type="gene ID" value="BRADI_2g11212v3"/>
</dbReference>
<dbReference type="EnsemblPlants" id="PNT70384">
    <property type="protein sequence ID" value="PNT70384"/>
    <property type="gene ID" value="BRADI_2g11212v3"/>
</dbReference>
<dbReference type="EnsemblPlants" id="PNT70383">
    <property type="protein sequence ID" value="PNT70383"/>
    <property type="gene ID" value="BRADI_2g11212v3"/>
</dbReference>
<dbReference type="InParanoid" id="A0A2K2D7Z4"/>
<keyword evidence="3" id="KW-1185">Reference proteome</keyword>
<dbReference type="Proteomes" id="UP000008810">
    <property type="component" value="Chromosome 2"/>
</dbReference>
<evidence type="ECO:0000313" key="2">
    <source>
        <dbReference type="EnsemblPlants" id="PNT70383"/>
    </source>
</evidence>
<sequence length="104" mass="11829">MRLRQFRPHHGINAARSSSPLHRFLLWDDGLFLGSLSPTSSGSDRRLPDCHADNNFLALTWFESPKAALNFAQGALPASTCRGRQRRLRTRTCVKFFFTLKIVL</sequence>
<dbReference type="EMBL" id="CM000881">
    <property type="protein sequence ID" value="PNT70383.1"/>
    <property type="molecule type" value="Genomic_DNA"/>
</dbReference>
<protein>
    <submittedName>
        <fullName evidence="1 2">Uncharacterized protein</fullName>
    </submittedName>
</protein>
<evidence type="ECO:0000313" key="1">
    <source>
        <dbReference type="EMBL" id="PNT70383.1"/>
    </source>
</evidence>
<evidence type="ECO:0000313" key="3">
    <source>
        <dbReference type="Proteomes" id="UP000008810"/>
    </source>
</evidence>
<dbReference type="AlphaFoldDB" id="A0A2K2D7Z4"/>
<dbReference type="EMBL" id="CM000881">
    <property type="protein sequence ID" value="PNT70384.1"/>
    <property type="molecule type" value="Genomic_DNA"/>
</dbReference>
<reference evidence="1 2" key="1">
    <citation type="journal article" date="2010" name="Nature">
        <title>Genome sequencing and analysis of the model grass Brachypodium distachyon.</title>
        <authorList>
            <consortium name="International Brachypodium Initiative"/>
        </authorList>
    </citation>
    <scope>NUCLEOTIDE SEQUENCE [LARGE SCALE GENOMIC DNA]</scope>
    <source>
        <strain evidence="1 2">Bd21</strain>
    </source>
</reference>
<dbReference type="Gramene" id="PNT70383">
    <property type="protein sequence ID" value="PNT70383"/>
    <property type="gene ID" value="BRADI_2g11212v3"/>
</dbReference>
<proteinExistence type="predicted"/>
<name>A0A2K2D7Z4_BRADI</name>